<name>A0A6J4NYW3_9ACTN</name>
<evidence type="ECO:0000313" key="6">
    <source>
        <dbReference type="EMBL" id="CAA9399407.1"/>
    </source>
</evidence>
<dbReference type="Gene3D" id="1.20.120.1630">
    <property type="match status" value="1"/>
</dbReference>
<protein>
    <submittedName>
        <fullName evidence="6">Uncharacterized protein</fullName>
    </submittedName>
</protein>
<accession>A0A6J4NYW3</accession>
<dbReference type="PANTHER" id="PTHR43847:SF1">
    <property type="entry name" value="BLL3993 PROTEIN"/>
    <property type="match status" value="1"/>
</dbReference>
<sequence length="224" mass="25250">MNRDALLGKALLVVLAAALFGSAGTLLWPAGWAFMALFFGFALAMVLWLAREEPELLAERMSSPIQRGQPLWDKVFVAAVVLLFLAWLIVMPLDAVRFGWSEVPGWLQFLGALGLVLSFYIMFLAFRENAYLAVVVKLQEERGQSVVGTGPYRYVRHPLYSSTFLFLPAAALLLGSWWGFLPGAVVLGLLVWRIPLEERVLENGLAGYDEYERNVRYRLIPRVW</sequence>
<dbReference type="InterPro" id="IPR052527">
    <property type="entry name" value="Metal_cation-efflux_comp"/>
</dbReference>
<proteinExistence type="predicted"/>
<organism evidence="6">
    <name type="scientific">uncultured Rubrobacteraceae bacterium</name>
    <dbReference type="NCBI Taxonomy" id="349277"/>
    <lineage>
        <taxon>Bacteria</taxon>
        <taxon>Bacillati</taxon>
        <taxon>Actinomycetota</taxon>
        <taxon>Rubrobacteria</taxon>
        <taxon>Rubrobacterales</taxon>
        <taxon>Rubrobacteraceae</taxon>
        <taxon>environmental samples</taxon>
    </lineage>
</organism>
<keyword evidence="2 5" id="KW-0812">Transmembrane</keyword>
<evidence type="ECO:0000256" key="5">
    <source>
        <dbReference type="SAM" id="Phobius"/>
    </source>
</evidence>
<dbReference type="Pfam" id="PF04191">
    <property type="entry name" value="PEMT"/>
    <property type="match status" value="1"/>
</dbReference>
<evidence type="ECO:0000256" key="1">
    <source>
        <dbReference type="ARBA" id="ARBA00004127"/>
    </source>
</evidence>
<comment type="subcellular location">
    <subcellularLocation>
        <location evidence="1">Endomembrane system</location>
        <topology evidence="1">Multi-pass membrane protein</topology>
    </subcellularLocation>
</comment>
<evidence type="ECO:0000256" key="2">
    <source>
        <dbReference type="ARBA" id="ARBA00022692"/>
    </source>
</evidence>
<dbReference type="InterPro" id="IPR007318">
    <property type="entry name" value="Phopholipid_MeTrfase"/>
</dbReference>
<keyword evidence="3 5" id="KW-1133">Transmembrane helix</keyword>
<feature type="transmembrane region" description="Helical" evidence="5">
    <location>
        <begin position="71"/>
        <end position="93"/>
    </location>
</feature>
<evidence type="ECO:0000256" key="3">
    <source>
        <dbReference type="ARBA" id="ARBA00022989"/>
    </source>
</evidence>
<dbReference type="GO" id="GO:0012505">
    <property type="term" value="C:endomembrane system"/>
    <property type="evidence" value="ECO:0007669"/>
    <property type="project" value="UniProtKB-SubCell"/>
</dbReference>
<dbReference type="PANTHER" id="PTHR43847">
    <property type="entry name" value="BLL3993 PROTEIN"/>
    <property type="match status" value="1"/>
</dbReference>
<reference evidence="6" key="1">
    <citation type="submission" date="2020-02" db="EMBL/GenBank/DDBJ databases">
        <authorList>
            <person name="Meier V. D."/>
        </authorList>
    </citation>
    <scope>NUCLEOTIDE SEQUENCE</scope>
    <source>
        <strain evidence="6">AVDCRST_MAG55</strain>
    </source>
</reference>
<dbReference type="AlphaFoldDB" id="A0A6J4NYW3"/>
<keyword evidence="4 5" id="KW-0472">Membrane</keyword>
<gene>
    <name evidence="6" type="ORF">AVDCRST_MAG55-557</name>
</gene>
<feature type="transmembrane region" description="Helical" evidence="5">
    <location>
        <begin position="105"/>
        <end position="126"/>
    </location>
</feature>
<feature type="transmembrane region" description="Helical" evidence="5">
    <location>
        <begin position="31"/>
        <end position="50"/>
    </location>
</feature>
<evidence type="ECO:0000256" key="4">
    <source>
        <dbReference type="ARBA" id="ARBA00023136"/>
    </source>
</evidence>
<dbReference type="EMBL" id="CADCUZ010000024">
    <property type="protein sequence ID" value="CAA9399407.1"/>
    <property type="molecule type" value="Genomic_DNA"/>
</dbReference>
<feature type="transmembrane region" description="Helical" evidence="5">
    <location>
        <begin position="164"/>
        <end position="192"/>
    </location>
</feature>